<protein>
    <submittedName>
        <fullName evidence="6">HipA domain-containing protein</fullName>
    </submittedName>
</protein>
<keyword evidence="7" id="KW-1185">Reference proteome</keyword>
<dbReference type="PANTHER" id="PTHR37419">
    <property type="entry name" value="SERINE/THREONINE-PROTEIN KINASE TOXIN HIPA"/>
    <property type="match status" value="1"/>
</dbReference>
<evidence type="ECO:0000256" key="2">
    <source>
        <dbReference type="ARBA" id="ARBA00022679"/>
    </source>
</evidence>
<evidence type="ECO:0000256" key="3">
    <source>
        <dbReference type="ARBA" id="ARBA00022777"/>
    </source>
</evidence>
<dbReference type="PANTHER" id="PTHR37419:SF1">
    <property type="entry name" value="SERINE_THREONINE-PROTEIN KINASE TOXIN HIPA"/>
    <property type="match status" value="1"/>
</dbReference>
<proteinExistence type="inferred from homology"/>
<evidence type="ECO:0000313" key="7">
    <source>
        <dbReference type="Proteomes" id="UP001304071"/>
    </source>
</evidence>
<gene>
    <name evidence="6" type="ORF">R8Z52_15050</name>
</gene>
<organism evidence="6 7">
    <name type="scientific">Vibrio porteresiae DSM 19223</name>
    <dbReference type="NCBI Taxonomy" id="1123496"/>
    <lineage>
        <taxon>Bacteria</taxon>
        <taxon>Pseudomonadati</taxon>
        <taxon>Pseudomonadota</taxon>
        <taxon>Gammaproteobacteria</taxon>
        <taxon>Vibrionales</taxon>
        <taxon>Vibrionaceae</taxon>
        <taxon>Vibrio</taxon>
    </lineage>
</organism>
<feature type="domain" description="HipA N-terminal subdomain 1" evidence="5">
    <location>
        <begin position="21"/>
        <end position="119"/>
    </location>
</feature>
<evidence type="ECO:0000313" key="6">
    <source>
        <dbReference type="EMBL" id="WPC73416.1"/>
    </source>
</evidence>
<reference evidence="6 7" key="1">
    <citation type="submission" date="2023-11" db="EMBL/GenBank/DDBJ databases">
        <title>Plant-associative lifestyle of Vibrio porteresiae and its evolutionary dynamics.</title>
        <authorList>
            <person name="Rameshkumar N."/>
            <person name="Kirti K."/>
        </authorList>
    </citation>
    <scope>NUCLEOTIDE SEQUENCE [LARGE SCALE GENOMIC DNA]</scope>
    <source>
        <strain evidence="6 7">MSSRF30</strain>
    </source>
</reference>
<dbReference type="InterPro" id="IPR017508">
    <property type="entry name" value="HipA_N1"/>
</dbReference>
<accession>A0ABZ0QBR6</accession>
<name>A0ABZ0QBR6_9VIBR</name>
<keyword evidence="2" id="KW-0808">Transferase</keyword>
<keyword evidence="3" id="KW-0418">Kinase</keyword>
<dbReference type="EMBL" id="CP138203">
    <property type="protein sequence ID" value="WPC73416.1"/>
    <property type="molecule type" value="Genomic_DNA"/>
</dbReference>
<sequence length="476" mass="53940">MMRQALLEMRIMMSGSKRMTLDVYMGGKQKIATIAISTGDESDIQWEYEPSWIKTGFPISPYIPFDAKPSARAVRNYLQNLLPEGKGLEDITTNTTVSKNNTFGLIRIIGEETSGALSFLSTSEHSKQTSFRTISNDELGEKLASLTHTGDSITYWDGQTRLSVAGVQDKLNLLCIEDQFGFGEGELCSNKIFKFETGKAPFIAINEFFTMRLAQLSGIETPHVSLAQFGATRTFIIDRFDRHYSPENHRVLRRHVIDGCQASNLPPSYKYERQFGDEGDGKFMRDGVSFRQLFQIKTTNQPSYHLKLIQWMTFNLLVRNYDAHGKNISYFVGKNGLTVTPFYDLVNIEAIIREANRQAGRELKEDRSNSISRHYAMSIGEYEPATEGNFSNPITAYMLADFALTFEISLPRLQLTMTKMTQSVIDSIQAAKAAAYEYSLDESEKKHIDLCIDVIQESAEQLMLEIEQITHMEDLL</sequence>
<comment type="similarity">
    <text evidence="1">Belongs to the HipA Ser/Thr kinase family.</text>
</comment>
<feature type="domain" description="HipA-like C-terminal" evidence="4">
    <location>
        <begin position="162"/>
        <end position="382"/>
    </location>
</feature>
<dbReference type="InterPro" id="IPR052028">
    <property type="entry name" value="HipA_Ser/Thr_kinase"/>
</dbReference>
<evidence type="ECO:0000259" key="4">
    <source>
        <dbReference type="Pfam" id="PF07804"/>
    </source>
</evidence>
<dbReference type="Pfam" id="PF13657">
    <property type="entry name" value="Couple_hipA"/>
    <property type="match status" value="1"/>
</dbReference>
<dbReference type="Proteomes" id="UP001304071">
    <property type="component" value="Chromosome 1"/>
</dbReference>
<evidence type="ECO:0000256" key="1">
    <source>
        <dbReference type="ARBA" id="ARBA00010164"/>
    </source>
</evidence>
<dbReference type="Pfam" id="PF07804">
    <property type="entry name" value="HipA_C"/>
    <property type="match status" value="1"/>
</dbReference>
<evidence type="ECO:0000259" key="5">
    <source>
        <dbReference type="Pfam" id="PF13657"/>
    </source>
</evidence>
<dbReference type="RefSeq" id="WP_261893273.1">
    <property type="nucleotide sequence ID" value="NZ_AP024895.1"/>
</dbReference>
<dbReference type="InterPro" id="IPR012893">
    <property type="entry name" value="HipA-like_C"/>
</dbReference>
<dbReference type="NCBIfam" id="TIGR03071">
    <property type="entry name" value="couple_hipA"/>
    <property type="match status" value="1"/>
</dbReference>